<evidence type="ECO:0000313" key="1">
    <source>
        <dbReference type="EMBL" id="QNP49094.1"/>
    </source>
</evidence>
<keyword evidence="2" id="KW-1185">Reference proteome</keyword>
<protein>
    <recommendedName>
        <fullName evidence="3">DUF4124 domain-containing protein</fullName>
    </recommendedName>
</protein>
<accession>A0A7H0GLC8</accession>
<proteinExistence type="predicted"/>
<gene>
    <name evidence="1" type="ORF">H9K75_02790</name>
</gene>
<name>A0A7H0GLC8_9BURK</name>
<dbReference type="Proteomes" id="UP000516028">
    <property type="component" value="Chromosome"/>
</dbReference>
<dbReference type="KEGG" id="daer:H9K75_02790"/>
<dbReference type="AlphaFoldDB" id="A0A7H0GLC8"/>
<sequence>MATLYKYQNASGGLVYSDRPPDPHAGERYAPQGETDNRCYARMFCGEKPRDKSDYQKAKEYTAAAQKHIPKLKEYVEMLDYLRSHDEAGFRAAMKELQQKNPRAWMELQKSPLFRNPKEISQFENSVKAGAKILTKPGDAQSYMDGWYERVKTNAQARGYVESKPELVPLAKSNASVRTAAGSAVSRVGGTILQFEMAALDPDTGRSVGVIALRFRLDTLAGFHPGWTGTPMDIAGDEYQEISGYLSSGDYSSAKAAMDSWVAKHR</sequence>
<evidence type="ECO:0008006" key="3">
    <source>
        <dbReference type="Google" id="ProtNLM"/>
    </source>
</evidence>
<evidence type="ECO:0000313" key="2">
    <source>
        <dbReference type="Proteomes" id="UP000516028"/>
    </source>
</evidence>
<dbReference type="RefSeq" id="WP_187724686.1">
    <property type="nucleotide sequence ID" value="NZ_CP060783.1"/>
</dbReference>
<reference evidence="1 2" key="1">
    <citation type="submission" date="2020-08" db="EMBL/GenBank/DDBJ databases">
        <title>Genome sequence of Diaphorobacter aerolatus KACC 16536T.</title>
        <authorList>
            <person name="Hyun D.-W."/>
            <person name="Bae J.-W."/>
        </authorList>
    </citation>
    <scope>NUCLEOTIDE SEQUENCE [LARGE SCALE GENOMIC DNA]</scope>
    <source>
        <strain evidence="1 2">KACC 16536</strain>
    </source>
</reference>
<dbReference type="EMBL" id="CP060783">
    <property type="protein sequence ID" value="QNP49094.1"/>
    <property type="molecule type" value="Genomic_DNA"/>
</dbReference>
<organism evidence="1 2">
    <name type="scientific">Diaphorobacter aerolatus</name>
    <dbReference type="NCBI Taxonomy" id="1288495"/>
    <lineage>
        <taxon>Bacteria</taxon>
        <taxon>Pseudomonadati</taxon>
        <taxon>Pseudomonadota</taxon>
        <taxon>Betaproteobacteria</taxon>
        <taxon>Burkholderiales</taxon>
        <taxon>Comamonadaceae</taxon>
        <taxon>Diaphorobacter</taxon>
    </lineage>
</organism>